<evidence type="ECO:0000256" key="2">
    <source>
        <dbReference type="ARBA" id="ARBA00023027"/>
    </source>
</evidence>
<dbReference type="Gene3D" id="3.40.50.720">
    <property type="entry name" value="NAD(P)-binding Rossmann-like Domain"/>
    <property type="match status" value="2"/>
</dbReference>
<dbReference type="GO" id="GO:0005829">
    <property type="term" value="C:cytosol"/>
    <property type="evidence" value="ECO:0007669"/>
    <property type="project" value="TreeGrafter"/>
</dbReference>
<keyword evidence="2" id="KW-0520">NAD</keyword>
<protein>
    <submittedName>
        <fullName evidence="6">Hydroxyacid dehydrogenase</fullName>
    </submittedName>
</protein>
<dbReference type="GO" id="GO:0051287">
    <property type="term" value="F:NAD binding"/>
    <property type="evidence" value="ECO:0007669"/>
    <property type="project" value="InterPro"/>
</dbReference>
<evidence type="ECO:0000313" key="6">
    <source>
        <dbReference type="EMBL" id="MXY34554.1"/>
    </source>
</evidence>
<dbReference type="GO" id="GO:0030267">
    <property type="term" value="F:glyoxylate reductase (NADPH) activity"/>
    <property type="evidence" value="ECO:0007669"/>
    <property type="project" value="TreeGrafter"/>
</dbReference>
<feature type="domain" description="D-isomer specific 2-hydroxyacid dehydrogenase NAD-binding" evidence="5">
    <location>
        <begin position="116"/>
        <end position="293"/>
    </location>
</feature>
<dbReference type="InterPro" id="IPR036291">
    <property type="entry name" value="NAD(P)-bd_dom_sf"/>
</dbReference>
<dbReference type="PANTHER" id="PTHR10996">
    <property type="entry name" value="2-HYDROXYACID DEHYDROGENASE-RELATED"/>
    <property type="match status" value="1"/>
</dbReference>
<sequence length="342" mass="37633">MPKPLLIMDQHFRQVEELFRPSAFAELGTLCKIHGGVNWPMDRNAFLGALPKAEFVVAARPELTRQELDGAPKLKAVIEVSGTFQAGLDHEACVERGIEVLSCAPGFRRSVAEMALGLMIAGGRGIVDEHERFRTGTERWFNDNIGTDFSLYGQTVGFVGFGSIAQECMRLLQPFAPQIRAFDPWLESSGASFEGVRFAELEEVLATCRCVVIAAVPTDENYQLVSRGLIKKLPHGALVVVMSRSHLVDFDALVEAAEAGHIRLASDVFPCEPVSRRATWRQAQNVVWSPHRAAAVEGGRHLIGDMIVHDVRAILSRSQTRHLQVASLDKVHRIIRAPQAAG</sequence>
<dbReference type="PANTHER" id="PTHR10996:SF178">
    <property type="entry name" value="2-HYDROXYACID DEHYDROGENASE YGL185C-RELATED"/>
    <property type="match status" value="1"/>
</dbReference>
<dbReference type="Pfam" id="PF00389">
    <property type="entry name" value="2-Hacid_dh"/>
    <property type="match status" value="1"/>
</dbReference>
<feature type="domain" description="D-isomer specific 2-hydroxyacid dehydrogenase catalytic" evidence="4">
    <location>
        <begin position="40"/>
        <end position="309"/>
    </location>
</feature>
<dbReference type="SUPFAM" id="SSF51735">
    <property type="entry name" value="NAD(P)-binding Rossmann-fold domains"/>
    <property type="match status" value="1"/>
</dbReference>
<dbReference type="Pfam" id="PF02826">
    <property type="entry name" value="2-Hacid_dh_C"/>
    <property type="match status" value="1"/>
</dbReference>
<dbReference type="AlphaFoldDB" id="A0A6B0Y0L6"/>
<comment type="similarity">
    <text evidence="3">Belongs to the D-isomer specific 2-hydroxyacid dehydrogenase family.</text>
</comment>
<dbReference type="InterPro" id="IPR006140">
    <property type="entry name" value="D-isomer_DH_NAD-bd"/>
</dbReference>
<dbReference type="EMBL" id="VXRY01000439">
    <property type="protein sequence ID" value="MXY34554.1"/>
    <property type="molecule type" value="Genomic_DNA"/>
</dbReference>
<proteinExistence type="inferred from homology"/>
<dbReference type="SUPFAM" id="SSF52283">
    <property type="entry name" value="Formate/glycerate dehydrogenase catalytic domain-like"/>
    <property type="match status" value="1"/>
</dbReference>
<gene>
    <name evidence="6" type="ORF">F4Y60_10810</name>
</gene>
<organism evidence="6">
    <name type="scientific">Boseongicola sp. SB0664_bin_43</name>
    <dbReference type="NCBI Taxonomy" id="2604844"/>
    <lineage>
        <taxon>Bacteria</taxon>
        <taxon>Pseudomonadati</taxon>
        <taxon>Pseudomonadota</taxon>
        <taxon>Alphaproteobacteria</taxon>
        <taxon>Rhodobacterales</taxon>
        <taxon>Paracoccaceae</taxon>
        <taxon>Boseongicola</taxon>
    </lineage>
</organism>
<evidence type="ECO:0000256" key="1">
    <source>
        <dbReference type="ARBA" id="ARBA00023002"/>
    </source>
</evidence>
<reference evidence="6" key="1">
    <citation type="submission" date="2019-09" db="EMBL/GenBank/DDBJ databases">
        <title>Characterisation of the sponge microbiome using genome-centric metagenomics.</title>
        <authorList>
            <person name="Engelberts J.P."/>
            <person name="Robbins S.J."/>
            <person name="De Goeij J.M."/>
            <person name="Aranda M."/>
            <person name="Bell S.C."/>
            <person name="Webster N.S."/>
        </authorList>
    </citation>
    <scope>NUCLEOTIDE SEQUENCE</scope>
    <source>
        <strain evidence="6">SB0664_bin_43</strain>
    </source>
</reference>
<accession>A0A6B0Y0L6</accession>
<keyword evidence="1 3" id="KW-0560">Oxidoreductase</keyword>
<dbReference type="InterPro" id="IPR050223">
    <property type="entry name" value="D-isomer_2-hydroxyacid_DH"/>
</dbReference>
<evidence type="ECO:0000259" key="4">
    <source>
        <dbReference type="Pfam" id="PF00389"/>
    </source>
</evidence>
<dbReference type="GO" id="GO:0016618">
    <property type="term" value="F:hydroxypyruvate reductase [NAD(P)H] activity"/>
    <property type="evidence" value="ECO:0007669"/>
    <property type="project" value="TreeGrafter"/>
</dbReference>
<comment type="caution">
    <text evidence="6">The sequence shown here is derived from an EMBL/GenBank/DDBJ whole genome shotgun (WGS) entry which is preliminary data.</text>
</comment>
<evidence type="ECO:0000256" key="3">
    <source>
        <dbReference type="RuleBase" id="RU003719"/>
    </source>
</evidence>
<name>A0A6B0Y0L6_9RHOB</name>
<dbReference type="InterPro" id="IPR006139">
    <property type="entry name" value="D-isomer_2_OHA_DH_cat_dom"/>
</dbReference>
<evidence type="ECO:0000259" key="5">
    <source>
        <dbReference type="Pfam" id="PF02826"/>
    </source>
</evidence>